<dbReference type="GeneID" id="85436603"/>
<keyword evidence="1" id="KW-0472">Membrane</keyword>
<organism evidence="2 3">
    <name type="scientific">Colletotrichum navitas</name>
    <dbReference type="NCBI Taxonomy" id="681940"/>
    <lineage>
        <taxon>Eukaryota</taxon>
        <taxon>Fungi</taxon>
        <taxon>Dikarya</taxon>
        <taxon>Ascomycota</taxon>
        <taxon>Pezizomycotina</taxon>
        <taxon>Sordariomycetes</taxon>
        <taxon>Hypocreomycetidae</taxon>
        <taxon>Glomerellales</taxon>
        <taxon>Glomerellaceae</taxon>
        <taxon>Colletotrichum</taxon>
        <taxon>Colletotrichum graminicola species complex</taxon>
    </lineage>
</organism>
<protein>
    <submittedName>
        <fullName evidence="2">Uncharacterized protein</fullName>
    </submittedName>
</protein>
<feature type="transmembrane region" description="Helical" evidence="1">
    <location>
        <begin position="204"/>
        <end position="229"/>
    </location>
</feature>
<dbReference type="Proteomes" id="UP001230504">
    <property type="component" value="Unassembled WGS sequence"/>
</dbReference>
<comment type="caution">
    <text evidence="2">The sequence shown here is derived from an EMBL/GenBank/DDBJ whole genome shotgun (WGS) entry which is preliminary data.</text>
</comment>
<accession>A0AAD8V202</accession>
<dbReference type="RefSeq" id="XP_060411324.1">
    <property type="nucleotide sequence ID" value="XM_060552363.1"/>
</dbReference>
<feature type="transmembrane region" description="Helical" evidence="1">
    <location>
        <begin position="26"/>
        <end position="47"/>
    </location>
</feature>
<proteinExistence type="predicted"/>
<keyword evidence="1" id="KW-1133">Transmembrane helix</keyword>
<name>A0AAD8V202_9PEZI</name>
<sequence length="253" mass="27677">MPDTLACLAPFSKLLHWRRSFRQCRVVFATSLILPCLALPCLVYSSLLQEPTDPSATKAKYITLTQLEHHLPFTHRHQSRRYTFTTHHTYTLSILPCLTSGISTATRARHITSHCIVSHHITAHHSTSSSYTQPPAAHHAAALHILSCEPSRFPPFPLGSPELSIMGKSPSGLFCLYLHRRSPCLVPPLPPDGLSRHARASSFLLYRFCSCTSFGSAFTLLAIVGAVAITSIPRSTVTSGVTLVALPPIPLPS</sequence>
<evidence type="ECO:0000313" key="2">
    <source>
        <dbReference type="EMBL" id="KAK1580267.1"/>
    </source>
</evidence>
<reference evidence="2" key="1">
    <citation type="submission" date="2021-06" db="EMBL/GenBank/DDBJ databases">
        <title>Comparative genomics, transcriptomics and evolutionary studies reveal genomic signatures of adaptation to plant cell wall in hemibiotrophic fungi.</title>
        <authorList>
            <consortium name="DOE Joint Genome Institute"/>
            <person name="Baroncelli R."/>
            <person name="Diaz J.F."/>
            <person name="Benocci T."/>
            <person name="Peng M."/>
            <person name="Battaglia E."/>
            <person name="Haridas S."/>
            <person name="Andreopoulos W."/>
            <person name="Labutti K."/>
            <person name="Pangilinan J."/>
            <person name="Floch G.L."/>
            <person name="Makela M.R."/>
            <person name="Henrissat B."/>
            <person name="Grigoriev I.V."/>
            <person name="Crouch J.A."/>
            <person name="De Vries R.P."/>
            <person name="Sukno S.A."/>
            <person name="Thon M.R."/>
        </authorList>
    </citation>
    <scope>NUCLEOTIDE SEQUENCE</scope>
    <source>
        <strain evidence="2">CBS 125086</strain>
    </source>
</reference>
<gene>
    <name evidence="2" type="ORF">LY79DRAFT_314581</name>
</gene>
<keyword evidence="3" id="KW-1185">Reference proteome</keyword>
<keyword evidence="1" id="KW-0812">Transmembrane</keyword>
<dbReference type="AlphaFoldDB" id="A0AAD8V202"/>
<evidence type="ECO:0000313" key="3">
    <source>
        <dbReference type="Proteomes" id="UP001230504"/>
    </source>
</evidence>
<dbReference type="EMBL" id="JAHLJV010000057">
    <property type="protein sequence ID" value="KAK1580267.1"/>
    <property type="molecule type" value="Genomic_DNA"/>
</dbReference>
<evidence type="ECO:0000256" key="1">
    <source>
        <dbReference type="SAM" id="Phobius"/>
    </source>
</evidence>